<evidence type="ECO:0000313" key="2">
    <source>
        <dbReference type="EMBL" id="MFC4106852.1"/>
    </source>
</evidence>
<keyword evidence="1" id="KW-0472">Membrane</keyword>
<dbReference type="EMBL" id="JBHSBN010000007">
    <property type="protein sequence ID" value="MFC4106852.1"/>
    <property type="molecule type" value="Genomic_DNA"/>
</dbReference>
<name>A0ABV8KLN0_9ACTN</name>
<dbReference type="Gene3D" id="3.40.720.10">
    <property type="entry name" value="Alkaline Phosphatase, subunit A"/>
    <property type="match status" value="1"/>
</dbReference>
<feature type="transmembrane region" description="Helical" evidence="1">
    <location>
        <begin position="192"/>
        <end position="215"/>
    </location>
</feature>
<feature type="transmembrane region" description="Helical" evidence="1">
    <location>
        <begin position="51"/>
        <end position="71"/>
    </location>
</feature>
<protein>
    <submittedName>
        <fullName evidence="2">Sulfatase</fullName>
    </submittedName>
</protein>
<accession>A0ABV8KLN0</accession>
<keyword evidence="3" id="KW-1185">Reference proteome</keyword>
<proteinExistence type="predicted"/>
<comment type="caution">
    <text evidence="2">The sequence shown here is derived from an EMBL/GenBank/DDBJ whole genome shotgun (WGS) entry which is preliminary data.</text>
</comment>
<keyword evidence="1" id="KW-1133">Transmembrane helix</keyword>
<feature type="transmembrane region" description="Helical" evidence="1">
    <location>
        <begin position="102"/>
        <end position="128"/>
    </location>
</feature>
<organism evidence="2 3">
    <name type="scientific">Micromonospora zhanjiangensis</name>
    <dbReference type="NCBI Taxonomy" id="1522057"/>
    <lineage>
        <taxon>Bacteria</taxon>
        <taxon>Bacillati</taxon>
        <taxon>Actinomycetota</taxon>
        <taxon>Actinomycetes</taxon>
        <taxon>Micromonosporales</taxon>
        <taxon>Micromonosporaceae</taxon>
        <taxon>Micromonospora</taxon>
    </lineage>
</organism>
<feature type="transmembrane region" description="Helical" evidence="1">
    <location>
        <begin position="155"/>
        <end position="180"/>
    </location>
</feature>
<keyword evidence="1" id="KW-0812">Transmembrane</keyword>
<evidence type="ECO:0000256" key="1">
    <source>
        <dbReference type="SAM" id="Phobius"/>
    </source>
</evidence>
<feature type="transmembrane region" description="Helical" evidence="1">
    <location>
        <begin position="77"/>
        <end position="95"/>
    </location>
</feature>
<dbReference type="SUPFAM" id="SSF53649">
    <property type="entry name" value="Alkaline phosphatase-like"/>
    <property type="match status" value="1"/>
</dbReference>
<sequence length="587" mass="61919">MTDASPVTPGDGPPTDTAALATAATDAVAGTGTDADTGGGRRGARLVVTRSTTVLAAVFVLAALVLPNAGVPLSLGAFLRIPVEGLVVVALLLVLPGTPRTVLAALFGAVLGVLTVVKIVDFGFYSVLVRPFDLVRDWSLFADGYGFVRDSFGQLGAVGAATAAVVLAVGVPVLMTLAALRLARVVRRHRRPAAGTAGALAAAWVVCAVFGAQLVPGAPVAASSAAGLAYGRTLQVRDGLRDRQVFAGEAAVDAFKEADTDRLLSGLRGKDVIVSFVESYGRSAVEDPEISPRVDAALAAGTERLNAAGYASRSGWLTSPTAGGGSWLAQATLLSGLWIDNQQRFNDLVTSDRLTLTSAFKKADWRTVGVMPGITAAWPEGSFYGYDQVYDSRKLGYKGPSFGWSPMPDQYTLATFQRAERGRTDRPPLMAAIPLTSSHAPWVPLPRSVDWHEVGDGSIYGPMEAAGKNIDDVWPDPHKIRAEYAKSVEYSLDTLVSYVEKYGDDNLVLVFLGDHQPVPVVTGAGAGRDVPITIVARDPAVLNRIAGWGWQDGLKPSPQSPVWRMDAFRDRFLTAFGTPGAAARSRH</sequence>
<evidence type="ECO:0000313" key="3">
    <source>
        <dbReference type="Proteomes" id="UP001595868"/>
    </source>
</evidence>
<dbReference type="Proteomes" id="UP001595868">
    <property type="component" value="Unassembled WGS sequence"/>
</dbReference>
<gene>
    <name evidence="2" type="ORF">ACFOX0_13055</name>
</gene>
<dbReference type="RefSeq" id="WP_377545165.1">
    <property type="nucleotide sequence ID" value="NZ_JBHSBN010000007.1"/>
</dbReference>
<reference evidence="3" key="1">
    <citation type="journal article" date="2019" name="Int. J. Syst. Evol. Microbiol.">
        <title>The Global Catalogue of Microorganisms (GCM) 10K type strain sequencing project: providing services to taxonomists for standard genome sequencing and annotation.</title>
        <authorList>
            <consortium name="The Broad Institute Genomics Platform"/>
            <consortium name="The Broad Institute Genome Sequencing Center for Infectious Disease"/>
            <person name="Wu L."/>
            <person name="Ma J."/>
        </authorList>
    </citation>
    <scope>NUCLEOTIDE SEQUENCE [LARGE SCALE GENOMIC DNA]</scope>
    <source>
        <strain evidence="3">2902at01</strain>
    </source>
</reference>
<dbReference type="InterPro" id="IPR017850">
    <property type="entry name" value="Alkaline_phosphatase_core_sf"/>
</dbReference>